<keyword evidence="1" id="KW-0732">Signal</keyword>
<dbReference type="InterPro" id="IPR002491">
    <property type="entry name" value="ABC_transptr_periplasmic_BD"/>
</dbReference>
<name>A0A0W8FBF5_9ZZZZ</name>
<dbReference type="AlphaFoldDB" id="A0A0W8FBF5"/>
<sequence>MRAIALLIIIAVMLVPALAADEMIAITDEEGRNVTVPFNPSSIICLSPGAAEVIYALGESDRIIAVTDDCDMPPALLEKESIGKSSRNADLERIIELNPDLVIAKTGGLFPEEDEQKLTDYGIPVLRYRLLHINALIPMIEDLGRILGEEEDARDMANDISGYYDSVLDRTGTMPDEDRPSVYFMSMGHFDWTGNRDSTGHVRIAEAGGKNIAADLQTKVPHVDMEWVIEEDPEVIVYSMTSEQYDGTTPTIEEMEAKRMEIISLPGFESIDAVKTGRVYITDIKMSSGLSEMAAMLYYAKWLHPDLFQDIDPRAVHGELLQKYLNMDIEDIYQVYPDVPVKSEG</sequence>
<reference evidence="3" key="1">
    <citation type="journal article" date="2015" name="Proc. Natl. Acad. Sci. U.S.A.">
        <title>Networks of energetic and metabolic interactions define dynamics in microbial communities.</title>
        <authorList>
            <person name="Embree M."/>
            <person name="Liu J.K."/>
            <person name="Al-Bassam M.M."/>
            <person name="Zengler K."/>
        </authorList>
    </citation>
    <scope>NUCLEOTIDE SEQUENCE</scope>
</reference>
<dbReference type="PANTHER" id="PTHR30535:SF34">
    <property type="entry name" value="MOLYBDATE-BINDING PROTEIN MOLA"/>
    <property type="match status" value="1"/>
</dbReference>
<feature type="domain" description="Fe/B12 periplasmic-binding" evidence="2">
    <location>
        <begin position="42"/>
        <end position="311"/>
    </location>
</feature>
<organism evidence="3">
    <name type="scientific">hydrocarbon metagenome</name>
    <dbReference type="NCBI Taxonomy" id="938273"/>
    <lineage>
        <taxon>unclassified sequences</taxon>
        <taxon>metagenomes</taxon>
        <taxon>ecological metagenomes</taxon>
    </lineage>
</organism>
<dbReference type="EMBL" id="LNQE01001393">
    <property type="protein sequence ID" value="KUG18228.1"/>
    <property type="molecule type" value="Genomic_DNA"/>
</dbReference>
<gene>
    <name evidence="3" type="ORF">ASZ90_012053</name>
</gene>
<dbReference type="SUPFAM" id="SSF53807">
    <property type="entry name" value="Helical backbone' metal receptor"/>
    <property type="match status" value="1"/>
</dbReference>
<dbReference type="Pfam" id="PF01497">
    <property type="entry name" value="Peripla_BP_2"/>
    <property type="match status" value="1"/>
</dbReference>
<dbReference type="Gene3D" id="3.40.50.1980">
    <property type="entry name" value="Nitrogenase molybdenum iron protein domain"/>
    <property type="match status" value="2"/>
</dbReference>
<evidence type="ECO:0000259" key="2">
    <source>
        <dbReference type="PROSITE" id="PS50983"/>
    </source>
</evidence>
<dbReference type="PANTHER" id="PTHR30535">
    <property type="entry name" value="VITAMIN B12-BINDING PROTEIN"/>
    <property type="match status" value="1"/>
</dbReference>
<protein>
    <submittedName>
        <fullName evidence="3">Vitamin b12 abc transporter, b12-binding component btuf</fullName>
    </submittedName>
</protein>
<accession>A0A0W8FBF5</accession>
<dbReference type="NCBIfam" id="NF038402">
    <property type="entry name" value="TroA_like"/>
    <property type="match status" value="1"/>
</dbReference>
<dbReference type="PROSITE" id="PS50983">
    <property type="entry name" value="FE_B12_PBP"/>
    <property type="match status" value="1"/>
</dbReference>
<dbReference type="InterPro" id="IPR054828">
    <property type="entry name" value="Vit_B12_bind_prot"/>
</dbReference>
<evidence type="ECO:0000256" key="1">
    <source>
        <dbReference type="ARBA" id="ARBA00022729"/>
    </source>
</evidence>
<evidence type="ECO:0000313" key="3">
    <source>
        <dbReference type="EMBL" id="KUG18228.1"/>
    </source>
</evidence>
<comment type="caution">
    <text evidence="3">The sequence shown here is derived from an EMBL/GenBank/DDBJ whole genome shotgun (WGS) entry which is preliminary data.</text>
</comment>
<proteinExistence type="predicted"/>
<dbReference type="InterPro" id="IPR050902">
    <property type="entry name" value="ABC_Transporter_SBP"/>
</dbReference>